<dbReference type="Gene3D" id="2.30.40.10">
    <property type="entry name" value="Urease, subunit C, domain 1"/>
    <property type="match status" value="1"/>
</dbReference>
<name>A0A932MMG6_UNCTE</name>
<proteinExistence type="inferred from homology"/>
<keyword evidence="4 7" id="KW-0378">Hydrolase</keyword>
<feature type="active site" evidence="7">
    <location>
        <position position="306"/>
    </location>
</feature>
<dbReference type="HAMAP" id="MF_00220_B">
    <property type="entry name" value="PyrC_classI_B"/>
    <property type="match status" value="1"/>
</dbReference>
<evidence type="ECO:0000256" key="5">
    <source>
        <dbReference type="ARBA" id="ARBA00022833"/>
    </source>
</evidence>
<comment type="pathway">
    <text evidence="7">Pyrimidine metabolism; UMP biosynthesis via de novo pathway; (S)-dihydroorotate from bicarbonate: step 3/3.</text>
</comment>
<feature type="binding site" evidence="7">
    <location>
        <position position="61"/>
    </location>
    <ligand>
        <name>Zn(2+)</name>
        <dbReference type="ChEBI" id="CHEBI:29105"/>
        <label>1</label>
    </ligand>
</feature>
<dbReference type="PANTHER" id="PTHR43668">
    <property type="entry name" value="ALLANTOINASE"/>
    <property type="match status" value="1"/>
</dbReference>
<keyword evidence="5 7" id="KW-0862">Zinc</keyword>
<evidence type="ECO:0000313" key="10">
    <source>
        <dbReference type="EMBL" id="MBI3128259.1"/>
    </source>
</evidence>
<reference evidence="10" key="1">
    <citation type="submission" date="2020-07" db="EMBL/GenBank/DDBJ databases">
        <title>Huge and variable diversity of episymbiotic CPR bacteria and DPANN archaea in groundwater ecosystems.</title>
        <authorList>
            <person name="He C.Y."/>
            <person name="Keren R."/>
            <person name="Whittaker M."/>
            <person name="Farag I.F."/>
            <person name="Doudna J."/>
            <person name="Cate J.H.D."/>
            <person name="Banfield J.F."/>
        </authorList>
    </citation>
    <scope>NUCLEOTIDE SEQUENCE</scope>
    <source>
        <strain evidence="10">NC_groundwater_763_Ag_S-0.2um_68_21</strain>
    </source>
</reference>
<comment type="caution">
    <text evidence="7">Lacks conserved residue(s) required for the propagation of feature annotation.</text>
</comment>
<dbReference type="EC" id="3.5.2.3" evidence="7"/>
<dbReference type="SUPFAM" id="SSF51556">
    <property type="entry name" value="Metallo-dependent hydrolases"/>
    <property type="match status" value="1"/>
</dbReference>
<feature type="binding site" evidence="7">
    <location>
        <position position="63"/>
    </location>
    <ligand>
        <name>Zn(2+)</name>
        <dbReference type="ChEBI" id="CHEBI:29105"/>
        <label>1</label>
    </ligand>
</feature>
<feature type="binding site" evidence="7">
    <location>
        <position position="180"/>
    </location>
    <ligand>
        <name>Zn(2+)</name>
        <dbReference type="ChEBI" id="CHEBI:29105"/>
        <label>2</label>
    </ligand>
</feature>
<feature type="domain" description="Amidohydrolase 3" evidence="8">
    <location>
        <begin position="327"/>
        <end position="420"/>
    </location>
</feature>
<dbReference type="GO" id="GO:0044205">
    <property type="term" value="P:'de novo' UMP biosynthetic process"/>
    <property type="evidence" value="ECO:0007669"/>
    <property type="project" value="UniProtKB-UniRule"/>
</dbReference>
<evidence type="ECO:0000256" key="2">
    <source>
        <dbReference type="ARBA" id="ARBA00010286"/>
    </source>
</evidence>
<evidence type="ECO:0000256" key="6">
    <source>
        <dbReference type="ARBA" id="ARBA00022975"/>
    </source>
</evidence>
<comment type="similarity">
    <text evidence="2 7">Belongs to the metallo-dependent hydrolases superfamily. DHOase family. Class I DHOase subfamily.</text>
</comment>
<feature type="binding site" evidence="7">
    <location>
        <position position="233"/>
    </location>
    <ligand>
        <name>Zn(2+)</name>
        <dbReference type="ChEBI" id="CHEBI:29105"/>
        <label>2</label>
    </ligand>
</feature>
<comment type="cofactor">
    <cofactor evidence="7">
        <name>Zn(2+)</name>
        <dbReference type="ChEBI" id="CHEBI:29105"/>
    </cofactor>
    <text evidence="7">Binds 2 Zn(2+) ions per subunit.</text>
</comment>
<dbReference type="InterPro" id="IPR013108">
    <property type="entry name" value="Amidohydro_3"/>
</dbReference>
<dbReference type="AlphaFoldDB" id="A0A932MMG6"/>
<evidence type="ECO:0000259" key="8">
    <source>
        <dbReference type="Pfam" id="PF07969"/>
    </source>
</evidence>
<organism evidence="10 11">
    <name type="scientific">Tectimicrobiota bacterium</name>
    <dbReference type="NCBI Taxonomy" id="2528274"/>
    <lineage>
        <taxon>Bacteria</taxon>
        <taxon>Pseudomonadati</taxon>
        <taxon>Nitrospinota/Tectimicrobiota group</taxon>
        <taxon>Candidatus Tectimicrobiota</taxon>
    </lineage>
</organism>
<feature type="binding site" evidence="7">
    <location>
        <position position="306"/>
    </location>
    <ligand>
        <name>Zn(2+)</name>
        <dbReference type="ChEBI" id="CHEBI:29105"/>
        <label>1</label>
    </ligand>
</feature>
<dbReference type="Proteomes" id="UP000782312">
    <property type="component" value="Unassembled WGS sequence"/>
</dbReference>
<evidence type="ECO:0000259" key="9">
    <source>
        <dbReference type="Pfam" id="PF12890"/>
    </source>
</evidence>
<dbReference type="EMBL" id="JACPUR010000025">
    <property type="protein sequence ID" value="MBI3128259.1"/>
    <property type="molecule type" value="Genomic_DNA"/>
</dbReference>
<dbReference type="InterPro" id="IPR011059">
    <property type="entry name" value="Metal-dep_hydrolase_composite"/>
</dbReference>
<protein>
    <recommendedName>
        <fullName evidence="7">Dihydroorotase</fullName>
        <shortName evidence="7">DHOase</shortName>
        <ecNumber evidence="7">3.5.2.3</ecNumber>
    </recommendedName>
</protein>
<feature type="binding site" evidence="7">
    <location>
        <begin position="63"/>
        <end position="65"/>
    </location>
    <ligand>
        <name>substrate</name>
    </ligand>
</feature>
<dbReference type="GO" id="GO:0004151">
    <property type="term" value="F:dihydroorotase activity"/>
    <property type="evidence" value="ECO:0007669"/>
    <property type="project" value="UniProtKB-UniRule"/>
</dbReference>
<feature type="binding site" evidence="7">
    <location>
        <position position="153"/>
    </location>
    <ligand>
        <name>Zn(2+)</name>
        <dbReference type="ChEBI" id="CHEBI:29105"/>
        <label>1</label>
    </ligand>
</feature>
<evidence type="ECO:0000256" key="4">
    <source>
        <dbReference type="ARBA" id="ARBA00022801"/>
    </source>
</evidence>
<dbReference type="NCBIfam" id="TIGR00857">
    <property type="entry name" value="pyrC_multi"/>
    <property type="match status" value="1"/>
</dbReference>
<dbReference type="GO" id="GO:0006145">
    <property type="term" value="P:purine nucleobase catabolic process"/>
    <property type="evidence" value="ECO:0007669"/>
    <property type="project" value="TreeGrafter"/>
</dbReference>
<dbReference type="PANTHER" id="PTHR43668:SF2">
    <property type="entry name" value="ALLANTOINASE"/>
    <property type="match status" value="1"/>
</dbReference>
<comment type="caution">
    <text evidence="10">The sequence shown here is derived from an EMBL/GenBank/DDBJ whole genome shotgun (WGS) entry which is preliminary data.</text>
</comment>
<dbReference type="SUPFAM" id="SSF51338">
    <property type="entry name" value="Composite domain of metallo-dependent hydrolases"/>
    <property type="match status" value="1"/>
</dbReference>
<sequence>MPLLVKGGRLIDPASGTDEALDLLIEGGRIARRGKDLAAPEGAEVLNAKGLVVAPGFIDMHVHFREPGQEYKEDIESGTRAAAAGGFTSVACMANTDPVNDTSSITERILKRAREAGACRVHPIGAVSVGLKGEALTEMAEQLAAGAVAFSDDGVPVRSAALMRAALDYAGMLGAPVLDHAEDRSLSQGKVMHEGKISTLLGLSGNPAASEDICVYRDIRLAELTRARVHILHLSSRGAVALIREAKKRGVRVTGEVTPHHFTLTHEALQGFDASAKMAPPLREEEDRQALLEGLRDGTIEVIASDHAPHYEADLQVEFDEVPFGVVGLETAVPLALDRLYHRGVLTLPELISKFTVGPAKALGLKLGTLAEGAPADVTLLDPERDTKVNPEAFESRGRNTPFGGWKLKGCAVATVVNGEMRMNRIAGVTQIFAPERVA</sequence>
<feature type="domain" description="Dihydroorotase catalytic" evidence="9">
    <location>
        <begin position="52"/>
        <end position="237"/>
    </location>
</feature>
<accession>A0A932MMG6</accession>
<evidence type="ECO:0000256" key="1">
    <source>
        <dbReference type="ARBA" id="ARBA00002368"/>
    </source>
</evidence>
<dbReference type="GO" id="GO:0008270">
    <property type="term" value="F:zinc ion binding"/>
    <property type="evidence" value="ECO:0007669"/>
    <property type="project" value="UniProtKB-UniRule"/>
</dbReference>
<evidence type="ECO:0000313" key="11">
    <source>
        <dbReference type="Proteomes" id="UP000782312"/>
    </source>
</evidence>
<dbReference type="InterPro" id="IPR002195">
    <property type="entry name" value="Dihydroorotase_CS"/>
</dbReference>
<comment type="catalytic activity">
    <reaction evidence="7">
        <text>(S)-dihydroorotate + H2O = N-carbamoyl-L-aspartate + H(+)</text>
        <dbReference type="Rhea" id="RHEA:24296"/>
        <dbReference type="ChEBI" id="CHEBI:15377"/>
        <dbReference type="ChEBI" id="CHEBI:15378"/>
        <dbReference type="ChEBI" id="CHEBI:30864"/>
        <dbReference type="ChEBI" id="CHEBI:32814"/>
        <dbReference type="EC" id="3.5.2.3"/>
    </reaction>
</comment>
<dbReference type="CDD" id="cd01317">
    <property type="entry name" value="DHOase_IIa"/>
    <property type="match status" value="1"/>
</dbReference>
<feature type="binding site" evidence="7">
    <location>
        <position position="153"/>
    </location>
    <ligand>
        <name>Zn(2+)</name>
        <dbReference type="ChEBI" id="CHEBI:29105"/>
        <label>2</label>
    </ligand>
</feature>
<dbReference type="InterPro" id="IPR024403">
    <property type="entry name" value="DHOase_cat"/>
</dbReference>
<feature type="binding site" evidence="7">
    <location>
        <position position="95"/>
    </location>
    <ligand>
        <name>substrate</name>
    </ligand>
</feature>
<dbReference type="PROSITE" id="PS00482">
    <property type="entry name" value="DIHYDROOROTASE_1"/>
    <property type="match status" value="1"/>
</dbReference>
<gene>
    <name evidence="7" type="primary">pyrC</name>
    <name evidence="10" type="ORF">HYZ11_11690</name>
</gene>
<dbReference type="Pfam" id="PF12890">
    <property type="entry name" value="DHOase"/>
    <property type="match status" value="1"/>
</dbReference>
<feature type="binding site" evidence="7">
    <location>
        <begin position="324"/>
        <end position="325"/>
    </location>
    <ligand>
        <name>substrate</name>
    </ligand>
</feature>
<evidence type="ECO:0000256" key="3">
    <source>
        <dbReference type="ARBA" id="ARBA00022723"/>
    </source>
</evidence>
<keyword evidence="3 7" id="KW-0479">Metal-binding</keyword>
<dbReference type="InterPro" id="IPR004722">
    <property type="entry name" value="DHOase"/>
</dbReference>
<dbReference type="GO" id="GO:0005737">
    <property type="term" value="C:cytoplasm"/>
    <property type="evidence" value="ECO:0007669"/>
    <property type="project" value="TreeGrafter"/>
</dbReference>
<dbReference type="InterPro" id="IPR050138">
    <property type="entry name" value="DHOase/Allantoinase_Hydrolase"/>
</dbReference>
<evidence type="ECO:0000256" key="7">
    <source>
        <dbReference type="HAMAP-Rule" id="MF_00220"/>
    </source>
</evidence>
<feature type="binding site" evidence="7">
    <location>
        <position position="310"/>
    </location>
    <ligand>
        <name>substrate</name>
    </ligand>
</feature>
<keyword evidence="6 7" id="KW-0665">Pyrimidine biosynthesis</keyword>
<comment type="function">
    <text evidence="1 7">Catalyzes the reversible cyclization of carbamoyl aspartate to dihydroorotate.</text>
</comment>
<dbReference type="Pfam" id="PF07969">
    <property type="entry name" value="Amidohydro_3"/>
    <property type="match status" value="1"/>
</dbReference>
<dbReference type="Gene3D" id="3.20.20.140">
    <property type="entry name" value="Metal-dependent hydrolases"/>
    <property type="match status" value="1"/>
</dbReference>
<dbReference type="InterPro" id="IPR032466">
    <property type="entry name" value="Metal_Hydrolase"/>
</dbReference>
<dbReference type="GO" id="GO:0004038">
    <property type="term" value="F:allantoinase activity"/>
    <property type="evidence" value="ECO:0007669"/>
    <property type="project" value="TreeGrafter"/>
</dbReference>